<dbReference type="Gene3D" id="1.10.340.30">
    <property type="entry name" value="Hypothetical protein, domain 2"/>
    <property type="match status" value="1"/>
</dbReference>
<dbReference type="Gene3D" id="1.10.1670.40">
    <property type="match status" value="1"/>
</dbReference>
<dbReference type="GO" id="GO:0008725">
    <property type="term" value="F:DNA-3-methyladenine glycosylase activity"/>
    <property type="evidence" value="ECO:0007669"/>
    <property type="project" value="TreeGrafter"/>
</dbReference>
<keyword evidence="4" id="KW-0227">DNA damage</keyword>
<dbReference type="SMART" id="SM00478">
    <property type="entry name" value="ENDO3c"/>
    <property type="match status" value="1"/>
</dbReference>
<keyword evidence="8" id="KW-1185">Reference proteome</keyword>
<evidence type="ECO:0000313" key="8">
    <source>
        <dbReference type="Proteomes" id="UP000272464"/>
    </source>
</evidence>
<sequence>MKFDVTDPRADALSTSDPRLGVLIRRIGALNIRVEDDPFVSLVRSIISQQISVKAAATIRGRVLELTGEFTPEAIQQQDDQALRAAGLSASKVIYLRDLCSRVLSGELDFALFPSMTNEEIMNALTAVKGIGKWTAEMFLIFAMGRYDVVSGGDAGLQRAAKWLYGLEERKDKKYLEQVSHQWAPYGAIAGLYLWEAINCGAVDSASTLEEWIQTAEQSRLE</sequence>
<dbReference type="InterPro" id="IPR003265">
    <property type="entry name" value="HhH-GPD_domain"/>
</dbReference>
<dbReference type="CDD" id="cd00056">
    <property type="entry name" value="ENDO3c"/>
    <property type="match status" value="1"/>
</dbReference>
<feature type="domain" description="HhH-GPD" evidence="6">
    <location>
        <begin position="47"/>
        <end position="198"/>
    </location>
</feature>
<dbReference type="SUPFAM" id="SSF48150">
    <property type="entry name" value="DNA-glycosylase"/>
    <property type="match status" value="1"/>
</dbReference>
<evidence type="ECO:0000256" key="2">
    <source>
        <dbReference type="ARBA" id="ARBA00010817"/>
    </source>
</evidence>
<dbReference type="GO" id="GO:0043916">
    <property type="term" value="F:DNA-7-methylguanine glycosylase activity"/>
    <property type="evidence" value="ECO:0007669"/>
    <property type="project" value="TreeGrafter"/>
</dbReference>
<dbReference type="PANTHER" id="PTHR43003:SF5">
    <property type="entry name" value="DNA-3-METHYLADENINE GLYCOSYLASE"/>
    <property type="match status" value="1"/>
</dbReference>
<evidence type="ECO:0000259" key="6">
    <source>
        <dbReference type="SMART" id="SM00478"/>
    </source>
</evidence>
<dbReference type="GO" id="GO:0006285">
    <property type="term" value="P:base-excision repair, AP site formation"/>
    <property type="evidence" value="ECO:0007669"/>
    <property type="project" value="TreeGrafter"/>
</dbReference>
<dbReference type="EC" id="3.2.2.21" evidence="3"/>
<gene>
    <name evidence="7" type="ORF">EJP77_06925</name>
</gene>
<dbReference type="GO" id="GO:0032131">
    <property type="term" value="F:alkylated DNA binding"/>
    <property type="evidence" value="ECO:0007669"/>
    <property type="project" value="TreeGrafter"/>
</dbReference>
<protein>
    <recommendedName>
        <fullName evidence="3">DNA-3-methyladenine glycosylase II</fullName>
        <ecNumber evidence="3">3.2.2.21</ecNumber>
    </recommendedName>
</protein>
<organism evidence="7 8">
    <name type="scientific">Paenibacillus zeisoli</name>
    <dbReference type="NCBI Taxonomy" id="2496267"/>
    <lineage>
        <taxon>Bacteria</taxon>
        <taxon>Bacillati</taxon>
        <taxon>Bacillota</taxon>
        <taxon>Bacilli</taxon>
        <taxon>Bacillales</taxon>
        <taxon>Paenibacillaceae</taxon>
        <taxon>Paenibacillus</taxon>
    </lineage>
</organism>
<dbReference type="GO" id="GO:0005737">
    <property type="term" value="C:cytoplasm"/>
    <property type="evidence" value="ECO:0007669"/>
    <property type="project" value="TreeGrafter"/>
</dbReference>
<dbReference type="FunFam" id="1.10.340.30:FF:000004">
    <property type="entry name" value="DNA-3-methyladenine glycosylase II"/>
    <property type="match status" value="1"/>
</dbReference>
<dbReference type="GO" id="GO:0006307">
    <property type="term" value="P:DNA alkylation repair"/>
    <property type="evidence" value="ECO:0007669"/>
    <property type="project" value="TreeGrafter"/>
</dbReference>
<accession>A0A3S1D772</accession>
<comment type="similarity">
    <text evidence="2">Belongs to the alkylbase DNA glycosidase AlkA family.</text>
</comment>
<dbReference type="Pfam" id="PF00730">
    <property type="entry name" value="HhH-GPD"/>
    <property type="match status" value="1"/>
</dbReference>
<evidence type="ECO:0000256" key="4">
    <source>
        <dbReference type="ARBA" id="ARBA00022763"/>
    </source>
</evidence>
<dbReference type="RefSeq" id="WP_127198490.1">
    <property type="nucleotide sequence ID" value="NZ_RZNX01000002.1"/>
</dbReference>
<comment type="caution">
    <text evidence="7">The sequence shown here is derived from an EMBL/GenBank/DDBJ whole genome shotgun (WGS) entry which is preliminary data.</text>
</comment>
<comment type="catalytic activity">
    <reaction evidence="1">
        <text>Hydrolysis of alkylated DNA, releasing 3-methyladenine, 3-methylguanine, 7-methylguanine and 7-methyladenine.</text>
        <dbReference type="EC" id="3.2.2.21"/>
    </reaction>
</comment>
<dbReference type="InterPro" id="IPR011257">
    <property type="entry name" value="DNA_glycosylase"/>
</dbReference>
<reference evidence="7 8" key="1">
    <citation type="submission" date="2018-12" db="EMBL/GenBank/DDBJ databases">
        <authorList>
            <person name="Sun L."/>
            <person name="Chen Z."/>
        </authorList>
    </citation>
    <scope>NUCLEOTIDE SEQUENCE [LARGE SCALE GENOMIC DNA]</scope>
    <source>
        <strain evidence="7 8">3-5-3</strain>
    </source>
</reference>
<dbReference type="InterPro" id="IPR051912">
    <property type="entry name" value="Alkylbase_DNA_Glycosylase/TA"/>
</dbReference>
<evidence type="ECO:0000256" key="1">
    <source>
        <dbReference type="ARBA" id="ARBA00000086"/>
    </source>
</evidence>
<dbReference type="GO" id="GO:0032993">
    <property type="term" value="C:protein-DNA complex"/>
    <property type="evidence" value="ECO:0007669"/>
    <property type="project" value="TreeGrafter"/>
</dbReference>
<proteinExistence type="inferred from homology"/>
<keyword evidence="5" id="KW-0234">DNA repair</keyword>
<evidence type="ECO:0000256" key="3">
    <source>
        <dbReference type="ARBA" id="ARBA00012000"/>
    </source>
</evidence>
<name>A0A3S1D772_9BACL</name>
<dbReference type="OrthoDB" id="9785929at2"/>
<dbReference type="EMBL" id="RZNX01000002">
    <property type="protein sequence ID" value="RUT33375.1"/>
    <property type="molecule type" value="Genomic_DNA"/>
</dbReference>
<evidence type="ECO:0000313" key="7">
    <source>
        <dbReference type="EMBL" id="RUT33375.1"/>
    </source>
</evidence>
<evidence type="ECO:0000256" key="5">
    <source>
        <dbReference type="ARBA" id="ARBA00023204"/>
    </source>
</evidence>
<dbReference type="AlphaFoldDB" id="A0A3S1D772"/>
<dbReference type="PANTHER" id="PTHR43003">
    <property type="entry name" value="DNA-3-METHYLADENINE GLYCOSYLASE"/>
    <property type="match status" value="1"/>
</dbReference>
<dbReference type="Proteomes" id="UP000272464">
    <property type="component" value="Unassembled WGS sequence"/>
</dbReference>